<dbReference type="InterPro" id="IPR003961">
    <property type="entry name" value="FN3_dom"/>
</dbReference>
<dbReference type="CDD" id="cd00063">
    <property type="entry name" value="FN3"/>
    <property type="match status" value="2"/>
</dbReference>
<dbReference type="Pfam" id="PF18078">
    <property type="entry name" value="Thioredoxin_11"/>
    <property type="match status" value="1"/>
</dbReference>
<dbReference type="SUPFAM" id="SSF49265">
    <property type="entry name" value="Fibronectin type III"/>
    <property type="match status" value="1"/>
</dbReference>
<dbReference type="RefSeq" id="XP_023151584.2">
    <property type="nucleotide sequence ID" value="XM_023295816.3"/>
</dbReference>
<keyword evidence="5" id="KW-1185">Reference proteome</keyword>
<comment type="similarity">
    <text evidence="1">Belongs to the TRAFAC class TrmE-Era-EngA-EngB-Septin-like GTPase superfamily. Septin GTPase family.</text>
</comment>
<dbReference type="Pfam" id="PF00041">
    <property type="entry name" value="fn3"/>
    <property type="match status" value="2"/>
</dbReference>
<dbReference type="PANTHER" id="PTHR31594:SF16">
    <property type="entry name" value="SI:CH211-281L24.3"/>
    <property type="match status" value="1"/>
</dbReference>
<evidence type="ECO:0000256" key="2">
    <source>
        <dbReference type="SAM" id="Coils"/>
    </source>
</evidence>
<dbReference type="InterPro" id="IPR048997">
    <property type="entry name" value="Stonustoxin-like_helical"/>
</dbReference>
<protein>
    <recommendedName>
        <fullName evidence="3">Fibronectin type-III domain-containing protein</fullName>
    </recommendedName>
</protein>
<dbReference type="RefSeq" id="XP_054870471.1">
    <property type="nucleotide sequence ID" value="XM_055014496.1"/>
</dbReference>
<dbReference type="Ensembl" id="ENSAOCT00000066991.1">
    <property type="protein sequence ID" value="ENSAOCP00000071919.1"/>
    <property type="gene ID" value="ENSAOCG00000015171.2"/>
</dbReference>
<organism evidence="4 5">
    <name type="scientific">Amphiprion ocellaris</name>
    <name type="common">Clown anemonefish</name>
    <dbReference type="NCBI Taxonomy" id="80972"/>
    <lineage>
        <taxon>Eukaryota</taxon>
        <taxon>Metazoa</taxon>
        <taxon>Chordata</taxon>
        <taxon>Craniata</taxon>
        <taxon>Vertebrata</taxon>
        <taxon>Euteleostomi</taxon>
        <taxon>Actinopterygii</taxon>
        <taxon>Neopterygii</taxon>
        <taxon>Teleostei</taxon>
        <taxon>Neoteleostei</taxon>
        <taxon>Acanthomorphata</taxon>
        <taxon>Ovalentaria</taxon>
        <taxon>Pomacentridae</taxon>
        <taxon>Amphiprion</taxon>
    </lineage>
</organism>
<dbReference type="RefSeq" id="XP_054870469.1">
    <property type="nucleotide sequence ID" value="XM_055014494.1"/>
</dbReference>
<sequence>MMDCESGGTMEVAALGRPFGLGMLYDCRKDSLIPGITLWDRGDLKKHIEERPKPYNEFEIVASESIEDKSSALNVNASLKASFLGGLVEVSGSASYLNDSKSSRNQARVTLKYEATTKMQELSMDHLGSGNMKHQYVFDKGLATHVVTAILYGAQAFFVFDREVSENEDHQDIRGNMKVMIKKIPCLSIDGDGALKMEDKDKKNLDKFSCTFIGDFCLQKAPTSFQEAVEVYQSLPTLLGTNGEKAVPMKVWLLPLASLDSSAAKLVREISIRLVQEAQRVLEDFSELEMRFNDALRSTTAQQFPQIGKKIKGFKEMCSEFKLEFQQSLAKKLPSIRGGGEEEAELAEILKKRHSSPFNSKNLNEWMDCKAREIAILKSFTKMMKNTKIISSQAGLDEELFSAEHAVCFVFTSLGSDEPYLSALSNYLQGTTKPEELQDPRTHNTEKEQWYRSKETANEMRKKAKLFSDFAEANMKNKNTKFLMVGLTNETQKGSSIYLYEDGFSVSENFEPPSKPETVTAADINHNSVNLKVSPPRFGAENITSYFVEFCVRGEEEWQQKEVLKAGEVTVSDLSPNTEYMFRCRAVTSAGVGPANVVSDSIKTSPCSPPGEPHVEANSCEISVRWKKPAELGQDVQILSYILEFAQTDNKVKQEDLQWKQMMTTAEEAIISGLQSETGYAVRVRCDCGVDGKSKESITVNVSTTTFKRLPETVRRTSERMNSDSPSVYKLKLEEEEVCTDGCRKFNFRKESRRENRTIIVSGGTGSGKSTLINGMINYILGVQWEDSYRFKLVDEDQWRSQSHSQTSEVTVYKINHQEGFEIDYSLTIVDAPGFGDTRGTERDREIVEQLRNLFSDHRGVTEIDAVCFVVQSALARLTPSQKYVFDSVLSIFGKDVAENIRILVTFADGQQPPVLEAIKASGVPCPKTDDGLPVHFTFNNSALFADNKSSVTNNTGDDEDGGFDQMVWNMGTKSMKRFFDALNVIQTKSLKLTKEVLRERRQLEDTVEDLQKKVKLVLAKMEEIKQTSKKLKDHEAEMKRNENFEIEITVTKPYQHDISGSGNYTTNCQVCHYTCHYPCRRADDKDKIHCSAMKNGFCTQCPNKCQWNVHFSQKYRWEYKEVKEKQPLQQLKEKYLKATGEKTTVRGVIDKLKAEYDHLHAVVLKLIEKSSKCLNRLREISLKPNPLSTPDYIEMLIEGEKSEGKPGWKERVESLMDMKQKAELMVKVEKREKFL</sequence>
<dbReference type="GeneTree" id="ENSGT00390000014380"/>
<dbReference type="RefSeq" id="XP_054870468.1">
    <property type="nucleotide sequence ID" value="XM_055014493.1"/>
</dbReference>
<dbReference type="FunFam" id="3.40.50.300:FF:002049">
    <property type="entry name" value="Si:ch73-170d6.2"/>
    <property type="match status" value="1"/>
</dbReference>
<dbReference type="KEGG" id="aoce:111586134"/>
<dbReference type="RefSeq" id="XP_054870472.1">
    <property type="nucleotide sequence ID" value="XM_055014497.1"/>
</dbReference>
<dbReference type="SUPFAM" id="SSF52540">
    <property type="entry name" value="P-loop containing nucleoside triphosphate hydrolases"/>
    <property type="match status" value="1"/>
</dbReference>
<evidence type="ECO:0000256" key="1">
    <source>
        <dbReference type="RuleBase" id="RU004560"/>
    </source>
</evidence>
<feature type="domain" description="Fibronectin type-III" evidence="3">
    <location>
        <begin position="609"/>
        <end position="707"/>
    </location>
</feature>
<dbReference type="InterPro" id="IPR052090">
    <property type="entry name" value="Cytolytic_pore-forming_toxin"/>
</dbReference>
<dbReference type="RefSeq" id="XP_054870470.1">
    <property type="nucleotide sequence ID" value="XM_055014495.1"/>
</dbReference>
<reference evidence="4" key="3">
    <citation type="submission" date="2025-09" db="UniProtKB">
        <authorList>
            <consortium name="Ensembl"/>
        </authorList>
    </citation>
    <scope>IDENTIFICATION</scope>
</reference>
<dbReference type="GeneID" id="111586134"/>
<evidence type="ECO:0000313" key="4">
    <source>
        <dbReference type="Ensembl" id="ENSAOCP00000071919.1"/>
    </source>
</evidence>
<dbReference type="CDD" id="cd00882">
    <property type="entry name" value="Ras_like_GTPase"/>
    <property type="match status" value="1"/>
</dbReference>
<dbReference type="InterPro" id="IPR030379">
    <property type="entry name" value="G_SEPTIN_dom"/>
</dbReference>
<accession>A0AAQ6A3L9</accession>
<dbReference type="PANTHER" id="PTHR31594">
    <property type="entry name" value="AIG1-TYPE G DOMAIN-CONTAINING PROTEIN"/>
    <property type="match status" value="1"/>
</dbReference>
<keyword evidence="1" id="KW-0342">GTP-binding</keyword>
<feature type="domain" description="Fibronectin type-III" evidence="3">
    <location>
        <begin position="512"/>
        <end position="607"/>
    </location>
</feature>
<dbReference type="Gene3D" id="3.40.50.300">
    <property type="entry name" value="P-loop containing nucleotide triphosphate hydrolases"/>
    <property type="match status" value="1"/>
</dbReference>
<dbReference type="Proteomes" id="UP001501940">
    <property type="component" value="Chromosome 10"/>
</dbReference>
<name>A0AAQ6A3L9_AMPOC</name>
<dbReference type="SMART" id="SM00060">
    <property type="entry name" value="FN3"/>
    <property type="match status" value="2"/>
</dbReference>
<evidence type="ECO:0000313" key="5">
    <source>
        <dbReference type="Proteomes" id="UP001501940"/>
    </source>
</evidence>
<reference evidence="4 5" key="1">
    <citation type="submission" date="2022-01" db="EMBL/GenBank/DDBJ databases">
        <title>A chromosome-scale genome assembly of the false clownfish, Amphiprion ocellaris.</title>
        <authorList>
            <person name="Ryu T."/>
        </authorList>
    </citation>
    <scope>NUCLEOTIDE SEQUENCE [LARGE SCALE GENOMIC DNA]</scope>
</reference>
<keyword evidence="1" id="KW-0547">Nucleotide-binding</keyword>
<dbReference type="PROSITE" id="PS50853">
    <property type="entry name" value="FN3"/>
    <property type="match status" value="2"/>
</dbReference>
<dbReference type="InterPro" id="IPR013783">
    <property type="entry name" value="Ig-like_fold"/>
</dbReference>
<dbReference type="GO" id="GO:0005525">
    <property type="term" value="F:GTP binding"/>
    <property type="evidence" value="ECO:0007669"/>
    <property type="project" value="UniProtKB-KW"/>
</dbReference>
<dbReference type="InterPro" id="IPR040581">
    <property type="entry name" value="Thioredoxin_11"/>
</dbReference>
<proteinExistence type="inferred from homology"/>
<dbReference type="Pfam" id="PF00735">
    <property type="entry name" value="Septin"/>
    <property type="match status" value="1"/>
</dbReference>
<dbReference type="Pfam" id="PF21109">
    <property type="entry name" value="Stonustoxin_helical"/>
    <property type="match status" value="1"/>
</dbReference>
<keyword evidence="2" id="KW-0175">Coiled coil</keyword>
<feature type="coiled-coil region" evidence="2">
    <location>
        <begin position="994"/>
        <end position="1045"/>
    </location>
</feature>
<dbReference type="InterPro" id="IPR036116">
    <property type="entry name" value="FN3_sf"/>
</dbReference>
<dbReference type="Gene3D" id="2.60.40.10">
    <property type="entry name" value="Immunoglobulins"/>
    <property type="match status" value="2"/>
</dbReference>
<evidence type="ECO:0000259" key="3">
    <source>
        <dbReference type="PROSITE" id="PS50853"/>
    </source>
</evidence>
<dbReference type="InterPro" id="IPR027417">
    <property type="entry name" value="P-loop_NTPase"/>
</dbReference>
<reference evidence="4" key="2">
    <citation type="submission" date="2025-08" db="UniProtKB">
        <authorList>
            <consortium name="Ensembl"/>
        </authorList>
    </citation>
    <scope>IDENTIFICATION</scope>
</reference>
<dbReference type="AlphaFoldDB" id="A0AAQ6A3L9"/>